<proteinExistence type="predicted"/>
<organism evidence="2 3">
    <name type="scientific">Tilletia caries</name>
    <name type="common">wheat bunt fungus</name>
    <dbReference type="NCBI Taxonomy" id="13290"/>
    <lineage>
        <taxon>Eukaryota</taxon>
        <taxon>Fungi</taxon>
        <taxon>Dikarya</taxon>
        <taxon>Basidiomycota</taxon>
        <taxon>Ustilaginomycotina</taxon>
        <taxon>Exobasidiomycetes</taxon>
        <taxon>Tilletiales</taxon>
        <taxon>Tilletiaceae</taxon>
        <taxon>Tilletia</taxon>
    </lineage>
</organism>
<evidence type="ECO:0008006" key="4">
    <source>
        <dbReference type="Google" id="ProtNLM"/>
    </source>
</evidence>
<keyword evidence="1" id="KW-0808">Transferase</keyword>
<dbReference type="PANTHER" id="PTHR10982:SF21">
    <property type="entry name" value="FATTY ACID SYNTHASE SUBUNIT BETA"/>
    <property type="match status" value="1"/>
</dbReference>
<dbReference type="PANTHER" id="PTHR10982">
    <property type="entry name" value="MALONYL COA-ACYL CARRIER PROTEIN TRANSACYLASE"/>
    <property type="match status" value="1"/>
</dbReference>
<evidence type="ECO:0000313" key="3">
    <source>
        <dbReference type="Proteomes" id="UP000836402"/>
    </source>
</evidence>
<reference evidence="2" key="1">
    <citation type="submission" date="2020-10" db="EMBL/GenBank/DDBJ databases">
        <authorList>
            <person name="Sedaghatjoo S."/>
        </authorList>
    </citation>
    <scope>NUCLEOTIDE SEQUENCE</scope>
    <source>
        <strain evidence="2">AZH3</strain>
    </source>
</reference>
<feature type="non-terminal residue" evidence="2">
    <location>
        <position position="1"/>
    </location>
</feature>
<dbReference type="Gene3D" id="6.10.140.1400">
    <property type="match status" value="1"/>
</dbReference>
<evidence type="ECO:0000256" key="1">
    <source>
        <dbReference type="ARBA" id="ARBA00022679"/>
    </source>
</evidence>
<gene>
    <name evidence="2" type="ORF">JKIAZH3_G6025</name>
</gene>
<comment type="caution">
    <text evidence="2">The sequence shown here is derived from an EMBL/GenBank/DDBJ whole genome shotgun (WGS) entry which is preliminary data.</text>
</comment>
<protein>
    <recommendedName>
        <fullName evidence="4">Malonyl-CoA:ACP transacylase (MAT) domain-containing protein</fullName>
    </recommendedName>
</protein>
<evidence type="ECO:0000313" key="2">
    <source>
        <dbReference type="EMBL" id="CAD6949043.1"/>
    </source>
</evidence>
<dbReference type="Proteomes" id="UP000836402">
    <property type="component" value="Unassembled WGS sequence"/>
</dbReference>
<dbReference type="EMBL" id="CAJHJG010005296">
    <property type="protein sequence ID" value="CAD6949043.1"/>
    <property type="molecule type" value="Genomic_DNA"/>
</dbReference>
<keyword evidence="3" id="KW-1185">Reference proteome</keyword>
<name>A0ABN7J6F1_9BASI</name>
<accession>A0ABN7J6F1</accession>
<sequence>RGFATIPLAGIDIPFHSRYLTGGVTPFRAYLSKHINVENISPDNLRLRYIPNLVAAPFETTKAYAELIFNQTDSSRLGKALVH</sequence>
<dbReference type="InterPro" id="IPR050830">
    <property type="entry name" value="Fungal_FAS"/>
</dbReference>